<proteinExistence type="predicted"/>
<sequence>MGKLNWIHDAKEQWDERANNWHSRSINMWEKGSRKDIIPFFLKYLNHQKTICDLGCGDGYGAFLLANQGFQVTGIDLSEKMIQLAKRNENNDLQFKVGDLSKLPFHDESNDAALAINSIEWTESPFHVLKEIARILVPKGIACIGILGPTAEPRLNSYPRLLGEQVIQNTMMPWEFQKLACENGWRVIDELHVFKQAVDESKVKDLPSELKQALSFMTVFLIQKQS</sequence>
<evidence type="ECO:0000313" key="3">
    <source>
        <dbReference type="Proteomes" id="UP001237207"/>
    </source>
</evidence>
<dbReference type="GO" id="GO:0008757">
    <property type="term" value="F:S-adenosylmethionine-dependent methyltransferase activity"/>
    <property type="evidence" value="ECO:0007669"/>
    <property type="project" value="InterPro"/>
</dbReference>
<name>A0AAJ1T4S0_9BACI</name>
<protein>
    <submittedName>
        <fullName evidence="2">Ubiquinone/menaquinone biosynthesis C-methylase UbiE</fullName>
    </submittedName>
</protein>
<evidence type="ECO:0000259" key="1">
    <source>
        <dbReference type="Pfam" id="PF08241"/>
    </source>
</evidence>
<reference evidence="2" key="1">
    <citation type="submission" date="2023-07" db="EMBL/GenBank/DDBJ databases">
        <title>Genomic Encyclopedia of Type Strains, Phase IV (KMG-IV): sequencing the most valuable type-strain genomes for metagenomic binning, comparative biology and taxonomic classification.</title>
        <authorList>
            <person name="Goeker M."/>
        </authorList>
    </citation>
    <scope>NUCLEOTIDE SEQUENCE</scope>
    <source>
        <strain evidence="2">DSM 23947</strain>
    </source>
</reference>
<dbReference type="EMBL" id="JAUSUC010000028">
    <property type="protein sequence ID" value="MDQ0215859.1"/>
    <property type="molecule type" value="Genomic_DNA"/>
</dbReference>
<evidence type="ECO:0000313" key="2">
    <source>
        <dbReference type="EMBL" id="MDQ0215859.1"/>
    </source>
</evidence>
<dbReference type="InterPro" id="IPR013216">
    <property type="entry name" value="Methyltransf_11"/>
</dbReference>
<comment type="caution">
    <text evidence="2">The sequence shown here is derived from an EMBL/GenBank/DDBJ whole genome shotgun (WGS) entry which is preliminary data.</text>
</comment>
<gene>
    <name evidence="2" type="ORF">J2S13_002279</name>
</gene>
<dbReference type="Pfam" id="PF08241">
    <property type="entry name" value="Methyltransf_11"/>
    <property type="match status" value="1"/>
</dbReference>
<accession>A0AAJ1T4S0</accession>
<dbReference type="SUPFAM" id="SSF53335">
    <property type="entry name" value="S-adenosyl-L-methionine-dependent methyltransferases"/>
    <property type="match status" value="1"/>
</dbReference>
<dbReference type="CDD" id="cd02440">
    <property type="entry name" value="AdoMet_MTases"/>
    <property type="match status" value="1"/>
</dbReference>
<dbReference type="RefSeq" id="WP_307257858.1">
    <property type="nucleotide sequence ID" value="NZ_JAUSUC010000028.1"/>
</dbReference>
<dbReference type="PANTHER" id="PTHR43591">
    <property type="entry name" value="METHYLTRANSFERASE"/>
    <property type="match status" value="1"/>
</dbReference>
<dbReference type="InterPro" id="IPR029063">
    <property type="entry name" value="SAM-dependent_MTases_sf"/>
</dbReference>
<feature type="domain" description="Methyltransferase type 11" evidence="1">
    <location>
        <begin position="53"/>
        <end position="144"/>
    </location>
</feature>
<keyword evidence="3" id="KW-1185">Reference proteome</keyword>
<dbReference type="Proteomes" id="UP001237207">
    <property type="component" value="Unassembled WGS sequence"/>
</dbReference>
<keyword evidence="2" id="KW-0830">Ubiquinone</keyword>
<organism evidence="2 3">
    <name type="scientific">Oikeobacillus pervagus</name>
    <dbReference type="NCBI Taxonomy" id="1325931"/>
    <lineage>
        <taxon>Bacteria</taxon>
        <taxon>Bacillati</taxon>
        <taxon>Bacillota</taxon>
        <taxon>Bacilli</taxon>
        <taxon>Bacillales</taxon>
        <taxon>Bacillaceae</taxon>
        <taxon>Oikeobacillus</taxon>
    </lineage>
</organism>
<dbReference type="Gene3D" id="3.40.50.150">
    <property type="entry name" value="Vaccinia Virus protein VP39"/>
    <property type="match status" value="1"/>
</dbReference>
<dbReference type="AlphaFoldDB" id="A0AAJ1T4S0"/>